<evidence type="ECO:0000313" key="2">
    <source>
        <dbReference type="Proteomes" id="UP001497535"/>
    </source>
</evidence>
<protein>
    <submittedName>
        <fullName evidence="1">Uncharacterized protein</fullName>
    </submittedName>
</protein>
<comment type="caution">
    <text evidence="1">The sequence shown here is derived from an EMBL/GenBank/DDBJ whole genome shotgun (WGS) entry which is preliminary data.</text>
</comment>
<gene>
    <name evidence="1" type="ORF">MENTE1834_LOCUS11313</name>
</gene>
<sequence length="312" mass="37126">MLDKILLSKRTLVSNILIRNYASTTTPVVEPKQKKGLSYYLEFFNDTKPLDQSGTILANIGKKLHHEPLPSLPKDFKEFPERDLVNFPYPEMQLYPAKNRFVLIPDSWCKAIEKVTGTSGPYMTIFTIAAFFVNKEIFCFDEHGVPLLYIFIPMYLFLKHCFGCFFKFKLIFTKFFSDKLEKNYYEWYKNQMDERKDFIKSELKEAVDFRKFSKEQSDSFKATQENFPTILRENLALQLESAYRKNAEYAWVELKRRLDYLKEVQETKERFAKEVYLKTITEGVRKMIEMNEGNIREKYMDQCIENLKLLTK</sequence>
<accession>A0ACB0YEY8</accession>
<organism evidence="1 2">
    <name type="scientific">Meloidogyne enterolobii</name>
    <name type="common">Root-knot nematode worm</name>
    <name type="synonym">Meloidogyne mayaguensis</name>
    <dbReference type="NCBI Taxonomy" id="390850"/>
    <lineage>
        <taxon>Eukaryota</taxon>
        <taxon>Metazoa</taxon>
        <taxon>Ecdysozoa</taxon>
        <taxon>Nematoda</taxon>
        <taxon>Chromadorea</taxon>
        <taxon>Rhabditida</taxon>
        <taxon>Tylenchina</taxon>
        <taxon>Tylenchomorpha</taxon>
        <taxon>Tylenchoidea</taxon>
        <taxon>Meloidogynidae</taxon>
        <taxon>Meloidogyninae</taxon>
        <taxon>Meloidogyne</taxon>
    </lineage>
</organism>
<dbReference type="EMBL" id="CAVMJV010000011">
    <property type="protein sequence ID" value="CAK5043990.1"/>
    <property type="molecule type" value="Genomic_DNA"/>
</dbReference>
<evidence type="ECO:0000313" key="1">
    <source>
        <dbReference type="EMBL" id="CAK5043990.1"/>
    </source>
</evidence>
<keyword evidence="2" id="KW-1185">Reference proteome</keyword>
<dbReference type="Proteomes" id="UP001497535">
    <property type="component" value="Unassembled WGS sequence"/>
</dbReference>
<proteinExistence type="predicted"/>
<reference evidence="1" key="1">
    <citation type="submission" date="2023-11" db="EMBL/GenBank/DDBJ databases">
        <authorList>
            <person name="Poullet M."/>
        </authorList>
    </citation>
    <scope>NUCLEOTIDE SEQUENCE</scope>
    <source>
        <strain evidence="1">E1834</strain>
    </source>
</reference>
<name>A0ACB0YEY8_MELEN</name>